<reference evidence="8" key="1">
    <citation type="submission" date="2014-02" db="EMBL/GenBank/DDBJ databases">
        <title>Expanding our view of genomic diversity in Candidatus Accumulibacter clades.</title>
        <authorList>
            <person name="Skennerton C.T."/>
            <person name="Barr J.J."/>
            <person name="Slater F.R."/>
            <person name="Bond P.L."/>
            <person name="Tyson G.W."/>
        </authorList>
    </citation>
    <scope>NUCLEOTIDE SEQUENCE [LARGE SCALE GENOMIC DNA]</scope>
</reference>
<name>A0A011NQH7_9PROT</name>
<keyword evidence="7" id="KW-0998">Cell outer membrane</keyword>
<dbReference type="PANTHER" id="PTHR35093">
    <property type="entry name" value="OUTER MEMBRANE PROTEIN NMB0088-RELATED"/>
    <property type="match status" value="1"/>
</dbReference>
<comment type="similarity">
    <text evidence="2">Belongs to the OmpP1/FadL family.</text>
</comment>
<keyword evidence="4" id="KW-0812">Transmembrane</keyword>
<dbReference type="Gene3D" id="2.40.160.60">
    <property type="entry name" value="Outer membrane protein transport protein (OMPP1/FadL/TodX)"/>
    <property type="match status" value="1"/>
</dbReference>
<keyword evidence="3" id="KW-1134">Transmembrane beta strand</keyword>
<evidence type="ECO:0000313" key="8">
    <source>
        <dbReference type="EMBL" id="EXI66770.1"/>
    </source>
</evidence>
<keyword evidence="5" id="KW-0732">Signal</keyword>
<dbReference type="GO" id="GO:0009279">
    <property type="term" value="C:cell outer membrane"/>
    <property type="evidence" value="ECO:0007669"/>
    <property type="project" value="UniProtKB-SubCell"/>
</dbReference>
<organism evidence="8 9">
    <name type="scientific">Candidatus Accumulibacter adjunctus</name>
    <dbReference type="NCBI Taxonomy" id="1454001"/>
    <lineage>
        <taxon>Bacteria</taxon>
        <taxon>Pseudomonadati</taxon>
        <taxon>Pseudomonadota</taxon>
        <taxon>Betaproteobacteria</taxon>
        <taxon>Candidatus Accumulibacter</taxon>
    </lineage>
</organism>
<evidence type="ECO:0000256" key="6">
    <source>
        <dbReference type="ARBA" id="ARBA00023136"/>
    </source>
</evidence>
<evidence type="ECO:0000256" key="3">
    <source>
        <dbReference type="ARBA" id="ARBA00022452"/>
    </source>
</evidence>
<dbReference type="PATRIC" id="fig|1454001.3.peg.2399"/>
<dbReference type="SUPFAM" id="SSF56935">
    <property type="entry name" value="Porins"/>
    <property type="match status" value="1"/>
</dbReference>
<evidence type="ECO:0000256" key="1">
    <source>
        <dbReference type="ARBA" id="ARBA00004571"/>
    </source>
</evidence>
<proteinExistence type="inferred from homology"/>
<comment type="subcellular location">
    <subcellularLocation>
        <location evidence="1">Cell outer membrane</location>
        <topology evidence="1">Multi-pass membrane protein</topology>
    </subcellularLocation>
</comment>
<evidence type="ECO:0000313" key="9">
    <source>
        <dbReference type="Proteomes" id="UP000020218"/>
    </source>
</evidence>
<dbReference type="Pfam" id="PF03349">
    <property type="entry name" value="Toluene_X"/>
    <property type="match status" value="1"/>
</dbReference>
<evidence type="ECO:0000256" key="4">
    <source>
        <dbReference type="ARBA" id="ARBA00022692"/>
    </source>
</evidence>
<dbReference type="InterPro" id="IPR005017">
    <property type="entry name" value="OMPP1/FadL/TodX"/>
</dbReference>
<dbReference type="STRING" id="1454001.AW08_02353"/>
<dbReference type="Proteomes" id="UP000020218">
    <property type="component" value="Unassembled WGS sequence"/>
</dbReference>
<protein>
    <submittedName>
        <fullName evidence="8">Outer membrane protein</fullName>
    </submittedName>
</protein>
<dbReference type="PANTHER" id="PTHR35093:SF3">
    <property type="entry name" value="LONG-CHAIN FATTY ACID TRANSPORT PROTEIN"/>
    <property type="match status" value="1"/>
</dbReference>
<evidence type="ECO:0000256" key="7">
    <source>
        <dbReference type="ARBA" id="ARBA00023237"/>
    </source>
</evidence>
<keyword evidence="9" id="KW-1185">Reference proteome</keyword>
<evidence type="ECO:0000256" key="5">
    <source>
        <dbReference type="ARBA" id="ARBA00022729"/>
    </source>
</evidence>
<dbReference type="GO" id="GO:0015483">
    <property type="term" value="F:long-chain fatty acid transporting porin activity"/>
    <property type="evidence" value="ECO:0007669"/>
    <property type="project" value="TreeGrafter"/>
</dbReference>
<gene>
    <name evidence="8" type="ORF">AW08_02353</name>
</gene>
<dbReference type="AlphaFoldDB" id="A0A011NQH7"/>
<evidence type="ECO:0000256" key="2">
    <source>
        <dbReference type="ARBA" id="ARBA00008163"/>
    </source>
</evidence>
<dbReference type="EMBL" id="JFAX01000013">
    <property type="protein sequence ID" value="EXI66770.1"/>
    <property type="molecule type" value="Genomic_DNA"/>
</dbReference>
<keyword evidence="6" id="KW-0472">Membrane</keyword>
<accession>A0A011NQH7</accession>
<comment type="caution">
    <text evidence="8">The sequence shown here is derived from an EMBL/GenBank/DDBJ whole genome shotgun (WGS) entry which is preliminary data.</text>
</comment>
<sequence length="470" mass="50007">MLKSGLFAVRTIPALIAVSLSGYAGASGFQLMEQNASGLGVAFAGSAAVAEDASTIFWNPAGMAYLPKGKMQVVGVLSAINPSAKFSNDGSINPAGIYGAAGNGGDAGGWAFVPAMYFAMPINDQISLGLGINAPFGLATEYDKGWTGRFRALNSDVQTMNINPSISFKANEAWSFGLGFSAQKLDGTFSNNVNASGALCAGLGAPALCGPAGALRNLESWARINGDDWGWGYNLGAMFQPSPSTRVGLSYRSAIDFKVTGDVKFWRPTVTTLTPGGNAAANAALARGLYNGNVKADIKLPDTAILSAWQRLSDRWEMMGDISWTGWAKIQDLTFVRTDGAAAGSTLSSTEENWRNTWRVALGGAYQFNDQWKLRAGIAYDQSPVDSSEYRTPRLPDNDRTWLAIGAQYKPTKELVFDAGYTYIWVRDSSINDSGGMNATQAANVASYGWLKGNYSNNVNVLAVQATYSF</sequence>